<keyword evidence="1" id="KW-0732">Signal</keyword>
<protein>
    <recommendedName>
        <fullName evidence="4">Cupin domain-containing protein</fullName>
    </recommendedName>
</protein>
<feature type="chain" id="PRO_5020711302" description="Cupin domain-containing protein" evidence="1">
    <location>
        <begin position="27"/>
        <end position="162"/>
    </location>
</feature>
<evidence type="ECO:0000256" key="1">
    <source>
        <dbReference type="SAM" id="SignalP"/>
    </source>
</evidence>
<dbReference type="EMBL" id="SGXM01000002">
    <property type="protein sequence ID" value="RZT39271.1"/>
    <property type="molecule type" value="Genomic_DNA"/>
</dbReference>
<reference evidence="2 3" key="1">
    <citation type="journal article" date="2015" name="Stand. Genomic Sci.">
        <title>Genomic Encyclopedia of Bacterial and Archaeal Type Strains, Phase III: the genomes of soil and plant-associated and newly described type strains.</title>
        <authorList>
            <person name="Whitman W.B."/>
            <person name="Woyke T."/>
            <person name="Klenk H.P."/>
            <person name="Zhou Y."/>
            <person name="Lilburn T.G."/>
            <person name="Beck B.J."/>
            <person name="De Vos P."/>
            <person name="Vandamme P."/>
            <person name="Eisen J.A."/>
            <person name="Garrity G."/>
            <person name="Hugenholtz P."/>
            <person name="Kyrpides N.C."/>
        </authorList>
    </citation>
    <scope>NUCLEOTIDE SEQUENCE [LARGE SCALE GENOMIC DNA]</scope>
    <source>
        <strain evidence="2 3">ASC-9842</strain>
    </source>
</reference>
<keyword evidence="3" id="KW-1185">Reference proteome</keyword>
<dbReference type="RefSeq" id="WP_198680230.1">
    <property type="nucleotide sequence ID" value="NZ_SGXM01000002.1"/>
</dbReference>
<dbReference type="CDD" id="cd06989">
    <property type="entry name" value="cupin_DRT102"/>
    <property type="match status" value="1"/>
</dbReference>
<sequence>MKTTTRRPGIWMGLAAAVLAAGAAHAAGISPHATGSILREDIRWSSFPAFPKRAQLAVLVGDPAAAGPYVVRVSVPAGVKLMPHVHPEDRIYTVIEGVFYIGIGDEFNPQRLVAYPPGSVVVLPGGTPHFHWARSGGYVTQVSGTGPLGVQYVHAEDDPRHK</sequence>
<dbReference type="AlphaFoldDB" id="A0A4Q7RZE4"/>
<dbReference type="SUPFAM" id="SSF51182">
    <property type="entry name" value="RmlC-like cupins"/>
    <property type="match status" value="1"/>
</dbReference>
<gene>
    <name evidence="2" type="ORF">EV147_2466</name>
</gene>
<evidence type="ECO:0008006" key="4">
    <source>
        <dbReference type="Google" id="ProtNLM"/>
    </source>
</evidence>
<organism evidence="2 3">
    <name type="scientific">Cupriavidus agavae</name>
    <dbReference type="NCBI Taxonomy" id="1001822"/>
    <lineage>
        <taxon>Bacteria</taxon>
        <taxon>Pseudomonadati</taxon>
        <taxon>Pseudomonadota</taxon>
        <taxon>Betaproteobacteria</taxon>
        <taxon>Burkholderiales</taxon>
        <taxon>Burkholderiaceae</taxon>
        <taxon>Cupriavidus</taxon>
    </lineage>
</organism>
<evidence type="ECO:0000313" key="3">
    <source>
        <dbReference type="Proteomes" id="UP000291078"/>
    </source>
</evidence>
<accession>A0A4Q7RZE4</accession>
<dbReference type="InterPro" id="IPR014710">
    <property type="entry name" value="RmlC-like_jellyroll"/>
</dbReference>
<evidence type="ECO:0000313" key="2">
    <source>
        <dbReference type="EMBL" id="RZT39271.1"/>
    </source>
</evidence>
<feature type="signal peptide" evidence="1">
    <location>
        <begin position="1"/>
        <end position="26"/>
    </location>
</feature>
<dbReference type="InterPro" id="IPR011051">
    <property type="entry name" value="RmlC_Cupin_sf"/>
</dbReference>
<name>A0A4Q7RZE4_9BURK</name>
<proteinExistence type="predicted"/>
<dbReference type="Gene3D" id="2.60.120.10">
    <property type="entry name" value="Jelly Rolls"/>
    <property type="match status" value="1"/>
</dbReference>
<dbReference type="Proteomes" id="UP000291078">
    <property type="component" value="Unassembled WGS sequence"/>
</dbReference>
<comment type="caution">
    <text evidence="2">The sequence shown here is derived from an EMBL/GenBank/DDBJ whole genome shotgun (WGS) entry which is preliminary data.</text>
</comment>